<dbReference type="InterPro" id="IPR001100">
    <property type="entry name" value="Pyr_nuc-diS_OxRdtase"/>
</dbReference>
<dbReference type="Proteomes" id="UP000068832">
    <property type="component" value="Chromosome"/>
</dbReference>
<dbReference type="PRINTS" id="PR00411">
    <property type="entry name" value="PNDRDTASEI"/>
</dbReference>
<keyword evidence="3" id="KW-0285">Flavoprotein</keyword>
<feature type="domain" description="Pyridine nucleotide-disulphide oxidoreductase dimerisation" evidence="7">
    <location>
        <begin position="333"/>
        <end position="439"/>
    </location>
</feature>
<dbReference type="SUPFAM" id="SSF51905">
    <property type="entry name" value="FAD/NAD(P)-binding domain"/>
    <property type="match status" value="1"/>
</dbReference>
<keyword evidence="4" id="KW-0274">FAD</keyword>
<evidence type="ECO:0000313" key="13">
    <source>
        <dbReference type="EMBL" id="AKV81653.1"/>
    </source>
</evidence>
<evidence type="ECO:0000259" key="7">
    <source>
        <dbReference type="Pfam" id="PF02852"/>
    </source>
</evidence>
<dbReference type="EMBL" id="CP008822">
    <property type="protein sequence ID" value="AIM28094.1"/>
    <property type="molecule type" value="Genomic_DNA"/>
</dbReference>
<comment type="similarity">
    <text evidence="2">Belongs to the class-I pyridine nucleotide-disulfide oxidoreductase family.</text>
</comment>
<dbReference type="EC" id="1.8.1.4" evidence="9"/>
<reference evidence="14 16" key="3">
    <citation type="submission" date="2015-07" db="EMBL/GenBank/DDBJ databases">
        <title>Physiological, transcriptional responses and genome re-sequencing of acid resistant extremely thermoacidophilic Metallosphaera sedula SARC-M1.</title>
        <authorList>
            <person name="Ai C."/>
            <person name="McCarthy S."/>
            <person name="Eckrich V."/>
            <person name="Rudrappa D."/>
            <person name="Qiu G."/>
            <person name="Blum P."/>
        </authorList>
    </citation>
    <scope>NUCLEOTIDE SEQUENCE [LARGE SCALE GENOMIC DNA]</scope>
    <source>
        <strain evidence="14 16">SARC-M1</strain>
    </source>
</reference>
<proteinExistence type="inferred from homology"/>
<evidence type="ECO:0000256" key="6">
    <source>
        <dbReference type="ARBA" id="ARBA00023027"/>
    </source>
</evidence>
<accession>A0A088E6Q6</accession>
<dbReference type="InterPro" id="IPR036188">
    <property type="entry name" value="FAD/NAD-bd_sf"/>
</dbReference>
<dbReference type="InterPro" id="IPR050151">
    <property type="entry name" value="Class-I_Pyr_Nuc-Dis_Oxidored"/>
</dbReference>
<evidence type="ECO:0000313" key="19">
    <source>
        <dbReference type="Proteomes" id="UP000062475"/>
    </source>
</evidence>
<comment type="cofactor">
    <cofactor evidence="1">
        <name>FAD</name>
        <dbReference type="ChEBI" id="CHEBI:57692"/>
    </cofactor>
</comment>
<dbReference type="Proteomes" id="UP000062398">
    <property type="component" value="Chromosome"/>
</dbReference>
<dbReference type="GO" id="GO:0050660">
    <property type="term" value="F:flavin adenine dinucleotide binding"/>
    <property type="evidence" value="ECO:0007669"/>
    <property type="project" value="TreeGrafter"/>
</dbReference>
<dbReference type="EMBL" id="CP012173">
    <property type="protein sequence ID" value="AKV77158.1"/>
    <property type="molecule type" value="Genomic_DNA"/>
</dbReference>
<protein>
    <submittedName>
        <fullName evidence="9">Dihydrolipoamide dehydrogenase</fullName>
        <ecNumber evidence="9">1.8.1.4</ecNumber>
    </submittedName>
</protein>
<sequence length="449" mass="48295">MDFDVIVIGGGVAGVSAALRASELGKSVALVERDQVGGECINRACIPSKTLIDAVKTVNRVSSSPWIVSSATLDYAKLNENKARIITAIKDRMEHNLNARNVKVIKGNAKIKAQGEVEVDGRTITGDHLVLSTGSVPLSLPDFPLNGRNVLDPWTAMNLKEIKNRIVIVGGGVAGVELATLFRALNKEVTILELMPQLLPGFDRDLASATKKRLEEKGIRIYLNAKSKIVNSEGTVKFSVNLPNASEEVEGDLAVVTIGRKASTENLNLKEIGVETDQRGYVKVDERGRTTNPKVFAAGDVAGVPLSATKAWRQGIVAGDNIGGKESKMPKYIPSSIFADMEIGTVGKTLDDLKKAGIEAREIMVEMRDIPRAWTLNETDGFLKLVVAGNKIEGAHMIGEGATEVINTMALAMELGITTTQLYSVTFSHPTVSEVIGEAIQRLTHGEIY</sequence>
<dbReference type="EMBL" id="CP012172">
    <property type="protein sequence ID" value="AKV74920.1"/>
    <property type="molecule type" value="Genomic_DNA"/>
</dbReference>
<organism evidence="9 15">
    <name type="scientific">Metallosphaera sedula</name>
    <dbReference type="NCBI Taxonomy" id="43687"/>
    <lineage>
        <taxon>Archaea</taxon>
        <taxon>Thermoproteota</taxon>
        <taxon>Thermoprotei</taxon>
        <taxon>Sulfolobales</taxon>
        <taxon>Sulfolobaceae</taxon>
        <taxon>Metallosphaera</taxon>
    </lineage>
</organism>
<evidence type="ECO:0000313" key="18">
    <source>
        <dbReference type="Proteomes" id="UP000062398"/>
    </source>
</evidence>
<evidence type="ECO:0000256" key="4">
    <source>
        <dbReference type="ARBA" id="ARBA00022827"/>
    </source>
</evidence>
<reference evidence="17 18" key="2">
    <citation type="journal article" date="2015" name="Genome Announc.">
        <title>Complete Genome Sequences of Evolved Arsenate-Resistant Metallosphaera sedula Strains.</title>
        <authorList>
            <person name="Ai C."/>
            <person name="McCarthy S."/>
            <person name="Schackwitz W."/>
            <person name="Martin J."/>
            <person name="Lipzen A."/>
            <person name="Blum P."/>
        </authorList>
    </citation>
    <scope>NUCLEOTIDE SEQUENCE [LARGE SCALE GENOMIC DNA]</scope>
    <source>
        <strain evidence="12 18">ARS120-1</strain>
        <strain evidence="13 17">ARS120-2</strain>
        <strain evidence="10 20">ARS50-1</strain>
        <strain evidence="11 19">ARS50-2</strain>
    </source>
</reference>
<keyword evidence="6" id="KW-0520">NAD</keyword>
<evidence type="ECO:0000256" key="5">
    <source>
        <dbReference type="ARBA" id="ARBA00023002"/>
    </source>
</evidence>
<dbReference type="Gene3D" id="3.30.390.30">
    <property type="match status" value="1"/>
</dbReference>
<dbReference type="EMBL" id="CP012175">
    <property type="protein sequence ID" value="AKV81653.1"/>
    <property type="molecule type" value="Genomic_DNA"/>
</dbReference>
<dbReference type="PIRSF" id="PIRSF000350">
    <property type="entry name" value="Mercury_reductase_MerA"/>
    <property type="match status" value="1"/>
</dbReference>
<dbReference type="AlphaFoldDB" id="A0A088E6Q6"/>
<evidence type="ECO:0000313" key="17">
    <source>
        <dbReference type="Proteomes" id="UP000061362"/>
    </source>
</evidence>
<dbReference type="InterPro" id="IPR004099">
    <property type="entry name" value="Pyr_nucl-diS_OxRdtase_dimer"/>
</dbReference>
<dbReference type="EMBL" id="CP012176">
    <property type="protein sequence ID" value="AKV83884.1"/>
    <property type="molecule type" value="Genomic_DNA"/>
</dbReference>
<evidence type="ECO:0000259" key="8">
    <source>
        <dbReference type="Pfam" id="PF07992"/>
    </source>
</evidence>
<dbReference type="FunFam" id="3.30.390.30:FF:000001">
    <property type="entry name" value="Dihydrolipoyl dehydrogenase"/>
    <property type="match status" value="1"/>
</dbReference>
<dbReference type="Pfam" id="PF02852">
    <property type="entry name" value="Pyr_redox_dim"/>
    <property type="match status" value="1"/>
</dbReference>
<dbReference type="GO" id="GO:0004148">
    <property type="term" value="F:dihydrolipoyl dehydrogenase (NADH) activity"/>
    <property type="evidence" value="ECO:0007669"/>
    <property type="project" value="UniProtKB-EC"/>
</dbReference>
<gene>
    <name evidence="9" type="ORF">HA72_1971</name>
    <name evidence="10" type="ORF">MsedA_2021</name>
    <name evidence="11" type="ORF">MsedB_2023</name>
    <name evidence="12" type="ORF">MsedC_2021</name>
    <name evidence="13" type="ORF">MsedD_2022</name>
    <name evidence="14" type="ORF">MsedE_2022</name>
</gene>
<dbReference type="PANTHER" id="PTHR22912:SF151">
    <property type="entry name" value="DIHYDROLIPOYL DEHYDROGENASE, MITOCHONDRIAL"/>
    <property type="match status" value="1"/>
</dbReference>
<dbReference type="SUPFAM" id="SSF55424">
    <property type="entry name" value="FAD/NAD-linked reductases, dimerisation (C-terminal) domain"/>
    <property type="match status" value="1"/>
</dbReference>
<name>A0A088E6Q6_9CREN</name>
<keyword evidence="5 9" id="KW-0560">Oxidoreductase</keyword>
<dbReference type="RefSeq" id="WP_012021898.1">
    <property type="nucleotide sequence ID" value="NZ_AP019770.1"/>
</dbReference>
<evidence type="ECO:0000313" key="9">
    <source>
        <dbReference type="EMBL" id="AIM28094.1"/>
    </source>
</evidence>
<evidence type="ECO:0000313" key="15">
    <source>
        <dbReference type="Proteomes" id="UP000029084"/>
    </source>
</evidence>
<evidence type="ECO:0000256" key="1">
    <source>
        <dbReference type="ARBA" id="ARBA00001974"/>
    </source>
</evidence>
<dbReference type="OrthoDB" id="27922at2157"/>
<evidence type="ECO:0000313" key="12">
    <source>
        <dbReference type="EMBL" id="AKV79408.1"/>
    </source>
</evidence>
<dbReference type="PATRIC" id="fig|43687.5.peg.2130"/>
<evidence type="ECO:0000256" key="3">
    <source>
        <dbReference type="ARBA" id="ARBA00022630"/>
    </source>
</evidence>
<dbReference type="PRINTS" id="PR00368">
    <property type="entry name" value="FADPNR"/>
</dbReference>
<evidence type="ECO:0000256" key="2">
    <source>
        <dbReference type="ARBA" id="ARBA00007532"/>
    </source>
</evidence>
<dbReference type="Gene3D" id="3.50.50.60">
    <property type="entry name" value="FAD/NAD(P)-binding domain"/>
    <property type="match status" value="2"/>
</dbReference>
<dbReference type="OMA" id="CAQLGMK"/>
<feature type="domain" description="FAD/NAD(P)-binding" evidence="8">
    <location>
        <begin position="3"/>
        <end position="315"/>
    </location>
</feature>
<dbReference type="Proteomes" id="UP000056255">
    <property type="component" value="Chromosome"/>
</dbReference>
<evidence type="ECO:0000313" key="20">
    <source>
        <dbReference type="Proteomes" id="UP000068832"/>
    </source>
</evidence>
<reference evidence="9 15" key="1">
    <citation type="journal article" date="2014" name="J. Bacteriol.">
        <title>Role of an Archaeal PitA Transporter in the Copper and Arsenic Resistance of Metallosphaera sedula, an Extreme Thermoacidophile.</title>
        <authorList>
            <person name="McCarthy S."/>
            <person name="Ai C."/>
            <person name="Wheaton G."/>
            <person name="Tevatia R."/>
            <person name="Eckrich V."/>
            <person name="Kelly R."/>
            <person name="Blum P."/>
        </authorList>
    </citation>
    <scope>NUCLEOTIDE SEQUENCE [LARGE SCALE GENOMIC DNA]</scope>
    <source>
        <strain evidence="9 15">CuR1</strain>
    </source>
</reference>
<dbReference type="Proteomes" id="UP000062475">
    <property type="component" value="Chromosome"/>
</dbReference>
<evidence type="ECO:0000313" key="16">
    <source>
        <dbReference type="Proteomes" id="UP000056255"/>
    </source>
</evidence>
<dbReference type="GeneID" id="97612922"/>
<evidence type="ECO:0000313" key="11">
    <source>
        <dbReference type="EMBL" id="AKV77158.1"/>
    </source>
</evidence>
<dbReference type="InterPro" id="IPR023753">
    <property type="entry name" value="FAD/NAD-binding_dom"/>
</dbReference>
<evidence type="ECO:0000313" key="14">
    <source>
        <dbReference type="EMBL" id="AKV83884.1"/>
    </source>
</evidence>
<dbReference type="EMBL" id="CP012174">
    <property type="protein sequence ID" value="AKV79408.1"/>
    <property type="molecule type" value="Genomic_DNA"/>
</dbReference>
<evidence type="ECO:0000313" key="10">
    <source>
        <dbReference type="EMBL" id="AKV74920.1"/>
    </source>
</evidence>
<dbReference type="PANTHER" id="PTHR22912">
    <property type="entry name" value="DISULFIDE OXIDOREDUCTASE"/>
    <property type="match status" value="1"/>
</dbReference>
<dbReference type="GO" id="GO:0006103">
    <property type="term" value="P:2-oxoglutarate metabolic process"/>
    <property type="evidence" value="ECO:0007669"/>
    <property type="project" value="TreeGrafter"/>
</dbReference>
<dbReference type="Pfam" id="PF07992">
    <property type="entry name" value="Pyr_redox_2"/>
    <property type="match status" value="1"/>
</dbReference>
<dbReference type="Proteomes" id="UP000029084">
    <property type="component" value="Chromosome"/>
</dbReference>
<dbReference type="InterPro" id="IPR016156">
    <property type="entry name" value="FAD/NAD-linked_Rdtase_dimer_sf"/>
</dbReference>
<dbReference type="Proteomes" id="UP000061362">
    <property type="component" value="Chromosome"/>
</dbReference>